<organism evidence="2 3">
    <name type="scientific">Streptomyces umbrinus</name>
    <dbReference type="NCBI Taxonomy" id="67370"/>
    <lineage>
        <taxon>Bacteria</taxon>
        <taxon>Bacillati</taxon>
        <taxon>Actinomycetota</taxon>
        <taxon>Actinomycetes</taxon>
        <taxon>Kitasatosporales</taxon>
        <taxon>Streptomycetaceae</taxon>
        <taxon>Streptomyces</taxon>
        <taxon>Streptomyces phaeochromogenes group</taxon>
    </lineage>
</organism>
<protein>
    <submittedName>
        <fullName evidence="2">Uncharacterized protein</fullName>
    </submittedName>
</protein>
<name>A0ABU0SPW3_9ACTN</name>
<feature type="region of interest" description="Disordered" evidence="1">
    <location>
        <begin position="149"/>
        <end position="180"/>
    </location>
</feature>
<gene>
    <name evidence="2" type="ORF">QF035_003176</name>
</gene>
<accession>A0ABU0SPW3</accession>
<evidence type="ECO:0000256" key="1">
    <source>
        <dbReference type="SAM" id="MobiDB-lite"/>
    </source>
</evidence>
<evidence type="ECO:0000313" key="3">
    <source>
        <dbReference type="Proteomes" id="UP001230328"/>
    </source>
</evidence>
<reference evidence="2 3" key="1">
    <citation type="submission" date="2023-07" db="EMBL/GenBank/DDBJ databases">
        <title>Comparative genomics of wheat-associated soil bacteria to identify genetic determinants of phenazine resistance.</title>
        <authorList>
            <person name="Mouncey N."/>
        </authorList>
    </citation>
    <scope>NUCLEOTIDE SEQUENCE [LARGE SCALE GENOMIC DNA]</scope>
    <source>
        <strain evidence="2 3">V2I4</strain>
    </source>
</reference>
<evidence type="ECO:0000313" key="2">
    <source>
        <dbReference type="EMBL" id="MDQ1025594.1"/>
    </source>
</evidence>
<dbReference type="Proteomes" id="UP001230328">
    <property type="component" value="Unassembled WGS sequence"/>
</dbReference>
<keyword evidence="3" id="KW-1185">Reference proteome</keyword>
<comment type="caution">
    <text evidence="2">The sequence shown here is derived from an EMBL/GenBank/DDBJ whole genome shotgun (WGS) entry which is preliminary data.</text>
</comment>
<sequence length="180" mass="18630">MSADIGPAVALRGVRKVFTAPPGELHTAVIGLDPTVGGCGFTAVMAPTGRGRSTTSTLVSGLEELMECEAVVPDEPLDLSEGTRDSVLFGARALKESIACVDEGGVLTAGPATVKTEGTKTARTVSRARAVRGSRAVVAVPRLLPPAADARSLGTSGRRVTLQEEPPTFAERRISPWTPL</sequence>
<dbReference type="RefSeq" id="WP_307520945.1">
    <property type="nucleotide sequence ID" value="NZ_JAUSZI010000002.1"/>
</dbReference>
<dbReference type="EMBL" id="JAUSZI010000002">
    <property type="protein sequence ID" value="MDQ1025594.1"/>
    <property type="molecule type" value="Genomic_DNA"/>
</dbReference>
<proteinExistence type="predicted"/>